<dbReference type="InterPro" id="IPR003593">
    <property type="entry name" value="AAA+_ATPase"/>
</dbReference>
<dbReference type="Proteomes" id="UP000308133">
    <property type="component" value="Unassembled WGS sequence"/>
</dbReference>
<feature type="transmembrane region" description="Helical" evidence="11">
    <location>
        <begin position="812"/>
        <end position="839"/>
    </location>
</feature>
<dbReference type="SUPFAM" id="SSF52540">
    <property type="entry name" value="P-loop containing nucleoside triphosphate hydrolases"/>
    <property type="match status" value="2"/>
</dbReference>
<feature type="compositionally biased region" description="Basic and acidic residues" evidence="10">
    <location>
        <begin position="214"/>
        <end position="230"/>
    </location>
</feature>
<dbReference type="SMART" id="SM00382">
    <property type="entry name" value="AAA"/>
    <property type="match status" value="2"/>
</dbReference>
<evidence type="ECO:0000256" key="2">
    <source>
        <dbReference type="ARBA" id="ARBA00009726"/>
    </source>
</evidence>
<feature type="transmembrane region" description="Helical" evidence="11">
    <location>
        <begin position="264"/>
        <end position="287"/>
    </location>
</feature>
<dbReference type="InterPro" id="IPR003439">
    <property type="entry name" value="ABC_transporter-like_ATP-bd"/>
</dbReference>
<dbReference type="PANTHER" id="PTHR24223">
    <property type="entry name" value="ATP-BINDING CASSETTE SUB-FAMILY C"/>
    <property type="match status" value="1"/>
</dbReference>
<dbReference type="Gene3D" id="1.20.1560.10">
    <property type="entry name" value="ABC transporter type 1, transmembrane domain"/>
    <property type="match status" value="2"/>
</dbReference>
<protein>
    <submittedName>
        <fullName evidence="14">ATP-dependent bile acid permease-like protein</fullName>
    </submittedName>
</protein>
<feature type="transmembrane region" description="Helical" evidence="11">
    <location>
        <begin position="101"/>
        <end position="121"/>
    </location>
</feature>
<dbReference type="Gene3D" id="3.40.50.300">
    <property type="entry name" value="P-loop containing nucleotide triphosphate hydrolases"/>
    <property type="match status" value="2"/>
</dbReference>
<comment type="subcellular location">
    <subcellularLocation>
        <location evidence="1">Membrane</location>
        <topology evidence="1">Multi-pass membrane protein</topology>
    </subcellularLocation>
</comment>
<dbReference type="GO" id="GO:0140359">
    <property type="term" value="F:ABC-type transporter activity"/>
    <property type="evidence" value="ECO:0007669"/>
    <property type="project" value="InterPro"/>
</dbReference>
<keyword evidence="7" id="KW-0067">ATP-binding</keyword>
<feature type="domain" description="ABC transporter" evidence="12">
    <location>
        <begin position="1088"/>
        <end position="1334"/>
    </location>
</feature>
<dbReference type="SUPFAM" id="SSF90123">
    <property type="entry name" value="ABC transporter transmembrane region"/>
    <property type="match status" value="2"/>
</dbReference>
<evidence type="ECO:0000256" key="9">
    <source>
        <dbReference type="ARBA" id="ARBA00023136"/>
    </source>
</evidence>
<dbReference type="Pfam" id="PF00005">
    <property type="entry name" value="ABC_tran"/>
    <property type="match status" value="2"/>
</dbReference>
<keyword evidence="5" id="KW-0677">Repeat</keyword>
<feature type="domain" description="ABC transmembrane type-1" evidence="13">
    <location>
        <begin position="803"/>
        <end position="1054"/>
    </location>
</feature>
<dbReference type="PROSITE" id="PS50893">
    <property type="entry name" value="ABC_TRANSPORTER_2"/>
    <property type="match status" value="2"/>
</dbReference>
<keyword evidence="3" id="KW-0813">Transport</keyword>
<dbReference type="FunFam" id="3.40.50.300:FF:000838">
    <property type="entry name" value="ABC multidrug transporter (Eurofung)"/>
    <property type="match status" value="1"/>
</dbReference>
<evidence type="ECO:0000259" key="13">
    <source>
        <dbReference type="PROSITE" id="PS50929"/>
    </source>
</evidence>
<dbReference type="CDD" id="cd03244">
    <property type="entry name" value="ABCC_MRP_domain2"/>
    <property type="match status" value="1"/>
</dbReference>
<dbReference type="CDD" id="cd18596">
    <property type="entry name" value="ABC_6TM_VMR1_D1_like"/>
    <property type="match status" value="1"/>
</dbReference>
<evidence type="ECO:0000256" key="10">
    <source>
        <dbReference type="SAM" id="MobiDB-lite"/>
    </source>
</evidence>
<accession>A0A4U7BDH5</accession>
<evidence type="ECO:0000259" key="12">
    <source>
        <dbReference type="PROSITE" id="PS50893"/>
    </source>
</evidence>
<evidence type="ECO:0000256" key="8">
    <source>
        <dbReference type="ARBA" id="ARBA00022989"/>
    </source>
</evidence>
<evidence type="ECO:0000256" key="7">
    <source>
        <dbReference type="ARBA" id="ARBA00022840"/>
    </source>
</evidence>
<dbReference type="Pfam" id="PF00664">
    <property type="entry name" value="ABC_membrane"/>
    <property type="match status" value="2"/>
</dbReference>
<evidence type="ECO:0000256" key="11">
    <source>
        <dbReference type="SAM" id="Phobius"/>
    </source>
</evidence>
<comment type="similarity">
    <text evidence="2">Belongs to the ABC transporter superfamily. ABCC family. Conjugate transporter (TC 3.A.1.208) subfamily.</text>
</comment>
<keyword evidence="6" id="KW-0547">Nucleotide-binding</keyword>
<proteinExistence type="inferred from homology"/>
<dbReference type="InterPro" id="IPR036640">
    <property type="entry name" value="ABC1_TM_sf"/>
</dbReference>
<dbReference type="GO" id="GO:0005737">
    <property type="term" value="C:cytoplasm"/>
    <property type="evidence" value="ECO:0007669"/>
    <property type="project" value="UniProtKB-ARBA"/>
</dbReference>
<evidence type="ECO:0000256" key="6">
    <source>
        <dbReference type="ARBA" id="ARBA00022741"/>
    </source>
</evidence>
<dbReference type="GO" id="GO:0016887">
    <property type="term" value="F:ATP hydrolysis activity"/>
    <property type="evidence" value="ECO:0007669"/>
    <property type="project" value="InterPro"/>
</dbReference>
<dbReference type="InterPro" id="IPR027417">
    <property type="entry name" value="P-loop_NTPase"/>
</dbReference>
<keyword evidence="8 11" id="KW-1133">Transmembrane helix</keyword>
<gene>
    <name evidence="14" type="ORF">C1H76_1086</name>
</gene>
<dbReference type="GO" id="GO:0005524">
    <property type="term" value="F:ATP binding"/>
    <property type="evidence" value="ECO:0007669"/>
    <property type="project" value="UniProtKB-KW"/>
</dbReference>
<reference evidence="14 15" key="1">
    <citation type="submission" date="2018-02" db="EMBL/GenBank/DDBJ databases">
        <title>Draft genome sequences of Elsinoe sp., causing black scab on jojoba.</title>
        <authorList>
            <person name="Stodart B."/>
            <person name="Jeffress S."/>
            <person name="Ash G."/>
            <person name="Arun Chinnappa K."/>
        </authorList>
    </citation>
    <scope>NUCLEOTIDE SEQUENCE [LARGE SCALE GENOMIC DNA]</scope>
    <source>
        <strain evidence="14 15">Hillstone_2</strain>
    </source>
</reference>
<dbReference type="EMBL" id="PTQR01000012">
    <property type="protein sequence ID" value="TKX26554.1"/>
    <property type="molecule type" value="Genomic_DNA"/>
</dbReference>
<feature type="transmembrane region" description="Helical" evidence="11">
    <location>
        <begin position="920"/>
        <end position="937"/>
    </location>
</feature>
<feature type="domain" description="ABC transporter" evidence="12">
    <location>
        <begin position="456"/>
        <end position="706"/>
    </location>
</feature>
<feature type="transmembrane region" description="Helical" evidence="11">
    <location>
        <begin position="404"/>
        <end position="425"/>
    </location>
</feature>
<dbReference type="CDD" id="cd18604">
    <property type="entry name" value="ABC_6TM_VMR1_D2_like"/>
    <property type="match status" value="1"/>
</dbReference>
<evidence type="ECO:0000313" key="14">
    <source>
        <dbReference type="EMBL" id="TKX26554.1"/>
    </source>
</evidence>
<evidence type="ECO:0000313" key="15">
    <source>
        <dbReference type="Proteomes" id="UP000308133"/>
    </source>
</evidence>
<evidence type="ECO:0000256" key="5">
    <source>
        <dbReference type="ARBA" id="ARBA00022737"/>
    </source>
</evidence>
<feature type="transmembrane region" description="Helical" evidence="11">
    <location>
        <begin position="765"/>
        <end position="784"/>
    </location>
</feature>
<dbReference type="PROSITE" id="PS50929">
    <property type="entry name" value="ABC_TM1F"/>
    <property type="match status" value="2"/>
</dbReference>
<feature type="domain" description="ABC transmembrane type-1" evidence="13">
    <location>
        <begin position="244"/>
        <end position="429"/>
    </location>
</feature>
<feature type="transmembrane region" description="Helical" evidence="11">
    <location>
        <begin position="370"/>
        <end position="392"/>
    </location>
</feature>
<feature type="compositionally biased region" description="Polar residues" evidence="10">
    <location>
        <begin position="233"/>
        <end position="242"/>
    </location>
</feature>
<keyword evidence="4 11" id="KW-0812">Transmembrane</keyword>
<feature type="transmembrane region" description="Helical" evidence="11">
    <location>
        <begin position="1003"/>
        <end position="1023"/>
    </location>
</feature>
<keyword evidence="9 11" id="KW-0472">Membrane</keyword>
<feature type="transmembrane region" description="Helical" evidence="11">
    <location>
        <begin position="893"/>
        <end position="914"/>
    </location>
</feature>
<name>A0A4U7BDH5_9PEZI</name>
<feature type="region of interest" description="Disordered" evidence="10">
    <location>
        <begin position="202"/>
        <end position="242"/>
    </location>
</feature>
<evidence type="ECO:0000256" key="1">
    <source>
        <dbReference type="ARBA" id="ARBA00004141"/>
    </source>
</evidence>
<comment type="caution">
    <text evidence="14">The sequence shown here is derived from an EMBL/GenBank/DDBJ whole genome shotgun (WGS) entry which is preliminary data.</text>
</comment>
<sequence>MTSSVLSFSFRKRPALFHGGYPLDDENSCSILDRISFRWARPVLNVAKKPRVLSSNDLPGIAYEQRADSLLKRFLLLHTSSKGPLWHSLYTLHRRSFWEQWTLAICLALAAFAPQLCLYGMLLARESAKTPGPSIPSEWTWAVGIGMMTMLQQIIESRLLWISASKLEVPVRSQLSAAVFNKASHLPSSGCTKREASAEDLDGVTNANSPSTAHKHDDGIEMQERQRDITPADTASSVGSLSHDTTNLVSIDASRVAELAARQYVFVHIAVTLVVSITVLTLLVGWAAVLLGVLAPLALMPLNILASRSYALCQGRLMSSRDSKVELISEAVLGIQQIKLSGTEAQWQQRISDRRSQELQHQRTAFQWTIFLRFLWMASPILLSIIALGTYALSNGSLNASTAFTALAVFSNLEFALSLIPYGIIQTLDAKTSCERLDQYFRLTERPAYRQNCPQVEFHDASIAWRPASKRNGQVKDFMLHGVNCRFPNGKMSVIYGSTGSGKTLMLTAILGEAILVSGKIYAPVGPENRRLSDCDQQEMHDRNTIAYVSAGLWIETGSIRENILFGASYDQNRYQQTLHATALDADVVTLIDGDLTEVGMQGVKLSGGQKWRIALARALYSQAALILVDDVFSALDTRTGQHVLNLGLRGPLSIRRTIIVATHHQSSCLLKAAYAFRLDEDGKHKVHLHDPGQSDLSTISFPSRRELSSTVISQCDFVPTSPEEQTSKAQALAALAQSENAEFMESGAISSRLFKKYISAAGGWSRWSASLIIVATSQVALYGRSVSLASWTKADQSAGATLLSGLSSQNFWLYFAVYLGISLLATVLEALKCAFFYFAAISASRTIFDDMTHAILHAPLQWLDDTPSGRILNRCSADTALMDAKLPGDWHMLFSSLFSLSIVTLSGLYVSVYLALPEVIIMVVGLMYASTYVKAARNVKRLDSIMKSPVIELLGSCLSGMETIRAFGRVQQLSERMHHHLDNQSKASRSFWLVSQWMDFRMGILGSVLVLFTALFVVYHSVDASIAGLVITFALGYTTSAEEAVARYANIQLDMNAVERIVEYGEVRTEDYTGQDVLPDWPSKGRMSICNLSAGYSVGSPDVIKNLDLEIPAGSRIGIVGRTGAGKSSFGQALLRFLHISSGSVSIDGIDLSRVPLSTLRSRVSLVPQDPVLFSGSLRYNLDPLQQHFDATLQQALNTVQDKPGEPYETFDPTLSRQDEKLLFLDFQIAERGQNLSQGQRQLVCLTRSFVNRSKVMVLDESTSAIDKDMDAIIQANIRGTFKDSTLLVIAHRLSTIVNFDMVIVLEDGAAVECGHPKELFRSKGSFWGLVQHSADAKELRDVLES</sequence>
<dbReference type="InterPro" id="IPR011527">
    <property type="entry name" value="ABC1_TM_dom"/>
</dbReference>
<organism evidence="14 15">
    <name type="scientific">Elsinoe australis</name>
    <dbReference type="NCBI Taxonomy" id="40998"/>
    <lineage>
        <taxon>Eukaryota</taxon>
        <taxon>Fungi</taxon>
        <taxon>Dikarya</taxon>
        <taxon>Ascomycota</taxon>
        <taxon>Pezizomycotina</taxon>
        <taxon>Dothideomycetes</taxon>
        <taxon>Dothideomycetidae</taxon>
        <taxon>Myriangiales</taxon>
        <taxon>Elsinoaceae</taxon>
        <taxon>Elsinoe</taxon>
    </lineage>
</organism>
<evidence type="ECO:0000256" key="3">
    <source>
        <dbReference type="ARBA" id="ARBA00022448"/>
    </source>
</evidence>
<evidence type="ECO:0000256" key="4">
    <source>
        <dbReference type="ARBA" id="ARBA00022692"/>
    </source>
</evidence>
<dbReference type="PANTHER" id="PTHR24223:SF456">
    <property type="entry name" value="MULTIDRUG RESISTANCE-ASSOCIATED PROTEIN LETHAL(2)03659"/>
    <property type="match status" value="1"/>
</dbReference>
<dbReference type="FunFam" id="1.20.1560.10:FF:000013">
    <property type="entry name" value="ABC transporter C family member 2"/>
    <property type="match status" value="1"/>
</dbReference>
<dbReference type="GO" id="GO:0016020">
    <property type="term" value="C:membrane"/>
    <property type="evidence" value="ECO:0007669"/>
    <property type="project" value="UniProtKB-SubCell"/>
</dbReference>
<dbReference type="InterPro" id="IPR050173">
    <property type="entry name" value="ABC_transporter_C-like"/>
</dbReference>
<feature type="transmembrane region" description="Helical" evidence="11">
    <location>
        <begin position="293"/>
        <end position="311"/>
    </location>
</feature>